<feature type="region of interest" description="Disordered" evidence="1">
    <location>
        <begin position="1"/>
        <end position="50"/>
    </location>
</feature>
<comment type="caution">
    <text evidence="2">The sequence shown here is derived from an EMBL/GenBank/DDBJ whole genome shotgun (WGS) entry which is preliminary data.</text>
</comment>
<reference evidence="2 3" key="1">
    <citation type="submission" date="2018-06" db="EMBL/GenBank/DDBJ databases">
        <title>Genomic Encyclopedia of Type Strains, Phase IV (KMG-IV): sequencing the most valuable type-strain genomes for metagenomic binning, comparative biology and taxonomic classification.</title>
        <authorList>
            <person name="Goeker M."/>
        </authorList>
    </citation>
    <scope>NUCLEOTIDE SEQUENCE [LARGE SCALE GENOMIC DNA]</scope>
    <source>
        <strain evidence="2 3">DSM 24875</strain>
    </source>
</reference>
<proteinExistence type="predicted"/>
<gene>
    <name evidence="2" type="ORF">DFR50_13615</name>
</gene>
<name>A0A366ET83_9HYPH</name>
<evidence type="ECO:0000256" key="1">
    <source>
        <dbReference type="SAM" id="MobiDB-lite"/>
    </source>
</evidence>
<keyword evidence="3" id="KW-1185">Reference proteome</keyword>
<organism evidence="2 3">
    <name type="scientific">Roseiarcus fermentans</name>
    <dbReference type="NCBI Taxonomy" id="1473586"/>
    <lineage>
        <taxon>Bacteria</taxon>
        <taxon>Pseudomonadati</taxon>
        <taxon>Pseudomonadota</taxon>
        <taxon>Alphaproteobacteria</taxon>
        <taxon>Hyphomicrobiales</taxon>
        <taxon>Roseiarcaceae</taxon>
        <taxon>Roseiarcus</taxon>
    </lineage>
</organism>
<evidence type="ECO:0000313" key="3">
    <source>
        <dbReference type="Proteomes" id="UP000253529"/>
    </source>
</evidence>
<dbReference type="AlphaFoldDB" id="A0A366ET83"/>
<accession>A0A366ET83</accession>
<protein>
    <submittedName>
        <fullName evidence="2">Uncharacterized protein</fullName>
    </submittedName>
</protein>
<sequence>MTLPAVIARSPKGDAAIQGPPAPTLQRGAARQTADLGPPPLIATSLRSSR</sequence>
<dbReference type="Proteomes" id="UP000253529">
    <property type="component" value="Unassembled WGS sequence"/>
</dbReference>
<evidence type="ECO:0000313" key="2">
    <source>
        <dbReference type="EMBL" id="RBP05126.1"/>
    </source>
</evidence>
<dbReference type="EMBL" id="QNRK01000036">
    <property type="protein sequence ID" value="RBP05126.1"/>
    <property type="molecule type" value="Genomic_DNA"/>
</dbReference>